<dbReference type="Proteomes" id="UP001454036">
    <property type="component" value="Unassembled WGS sequence"/>
</dbReference>
<dbReference type="AlphaFoldDB" id="A0AAV3NIG4"/>
<keyword evidence="1" id="KW-0479">Metal-binding</keyword>
<keyword evidence="5" id="KW-1185">Reference proteome</keyword>
<dbReference type="GO" id="GO:0003676">
    <property type="term" value="F:nucleic acid binding"/>
    <property type="evidence" value="ECO:0007669"/>
    <property type="project" value="InterPro"/>
</dbReference>
<dbReference type="Gene3D" id="4.10.60.10">
    <property type="entry name" value="Zinc finger, CCHC-type"/>
    <property type="match status" value="1"/>
</dbReference>
<feature type="compositionally biased region" description="Basic and acidic residues" evidence="2">
    <location>
        <begin position="1"/>
        <end position="19"/>
    </location>
</feature>
<accession>A0AAV3NIG4</accession>
<dbReference type="InterPro" id="IPR001878">
    <property type="entry name" value="Znf_CCHC"/>
</dbReference>
<protein>
    <recommendedName>
        <fullName evidence="3">CCHC-type domain-containing protein</fullName>
    </recommendedName>
</protein>
<evidence type="ECO:0000259" key="3">
    <source>
        <dbReference type="PROSITE" id="PS50158"/>
    </source>
</evidence>
<feature type="compositionally biased region" description="Polar residues" evidence="2">
    <location>
        <begin position="20"/>
        <end position="30"/>
    </location>
</feature>
<comment type="caution">
    <text evidence="4">The sequence shown here is derived from an EMBL/GenBank/DDBJ whole genome shotgun (WGS) entry which is preliminary data.</text>
</comment>
<dbReference type="SMART" id="SM00343">
    <property type="entry name" value="ZnF_C2HC"/>
    <property type="match status" value="2"/>
</dbReference>
<keyword evidence="1" id="KW-0862">Zinc</keyword>
<dbReference type="EMBL" id="BAABME010000060">
    <property type="protein sequence ID" value="GAA0139125.1"/>
    <property type="molecule type" value="Genomic_DNA"/>
</dbReference>
<evidence type="ECO:0000313" key="4">
    <source>
        <dbReference type="EMBL" id="GAA0139125.1"/>
    </source>
</evidence>
<reference evidence="4 5" key="1">
    <citation type="submission" date="2024-01" db="EMBL/GenBank/DDBJ databases">
        <title>The complete chloroplast genome sequence of Lithospermum erythrorhizon: insights into the phylogenetic relationship among Boraginaceae species and the maternal lineages of purple gromwells.</title>
        <authorList>
            <person name="Okada T."/>
            <person name="Watanabe K."/>
        </authorList>
    </citation>
    <scope>NUCLEOTIDE SEQUENCE [LARGE SCALE GENOMIC DNA]</scope>
</reference>
<organism evidence="4 5">
    <name type="scientific">Lithospermum erythrorhizon</name>
    <name type="common">Purple gromwell</name>
    <name type="synonym">Lithospermum officinale var. erythrorhizon</name>
    <dbReference type="NCBI Taxonomy" id="34254"/>
    <lineage>
        <taxon>Eukaryota</taxon>
        <taxon>Viridiplantae</taxon>
        <taxon>Streptophyta</taxon>
        <taxon>Embryophyta</taxon>
        <taxon>Tracheophyta</taxon>
        <taxon>Spermatophyta</taxon>
        <taxon>Magnoliopsida</taxon>
        <taxon>eudicotyledons</taxon>
        <taxon>Gunneridae</taxon>
        <taxon>Pentapetalae</taxon>
        <taxon>asterids</taxon>
        <taxon>lamiids</taxon>
        <taxon>Boraginales</taxon>
        <taxon>Boraginaceae</taxon>
        <taxon>Boraginoideae</taxon>
        <taxon>Lithospermeae</taxon>
        <taxon>Lithospermum</taxon>
    </lineage>
</organism>
<feature type="region of interest" description="Disordered" evidence="2">
    <location>
        <begin position="1"/>
        <end position="37"/>
    </location>
</feature>
<feature type="domain" description="CCHC-type" evidence="3">
    <location>
        <begin position="98"/>
        <end position="113"/>
    </location>
</feature>
<evidence type="ECO:0000256" key="2">
    <source>
        <dbReference type="SAM" id="MobiDB-lite"/>
    </source>
</evidence>
<evidence type="ECO:0000313" key="5">
    <source>
        <dbReference type="Proteomes" id="UP001454036"/>
    </source>
</evidence>
<dbReference type="InterPro" id="IPR036875">
    <property type="entry name" value="Znf_CCHC_sf"/>
</dbReference>
<dbReference type="PROSITE" id="PS50158">
    <property type="entry name" value="ZF_CCHC"/>
    <property type="match status" value="1"/>
</dbReference>
<sequence>MEQDEFRALRDNKRGRQDTPRSSGQGNSGFQGRPFQRSRFSALTTNSRFSSASSMPQLFNRFGGSRGSYHGRQGNGGCFRCGRTNHRIQGCRQREVICYRCRQLGHIATNCSQFQATSSGTDAFTLVQQVRGDHWSRTVWR</sequence>
<name>A0AAV3NIG4_LITER</name>
<proteinExistence type="predicted"/>
<evidence type="ECO:0000256" key="1">
    <source>
        <dbReference type="PROSITE-ProRule" id="PRU00047"/>
    </source>
</evidence>
<gene>
    <name evidence="4" type="ORF">LIER_00734</name>
</gene>
<dbReference type="GO" id="GO:0008270">
    <property type="term" value="F:zinc ion binding"/>
    <property type="evidence" value="ECO:0007669"/>
    <property type="project" value="UniProtKB-KW"/>
</dbReference>
<dbReference type="SUPFAM" id="SSF57756">
    <property type="entry name" value="Retrovirus zinc finger-like domains"/>
    <property type="match status" value="1"/>
</dbReference>
<dbReference type="Pfam" id="PF00098">
    <property type="entry name" value="zf-CCHC"/>
    <property type="match status" value="1"/>
</dbReference>
<keyword evidence="1" id="KW-0863">Zinc-finger</keyword>